<name>A0A7U8GS57_NEPCE</name>
<dbReference type="SUPFAM" id="SSF52091">
    <property type="entry name" value="SpoIIaa-like"/>
    <property type="match status" value="1"/>
</dbReference>
<feature type="domain" description="STAS" evidence="1">
    <location>
        <begin position="7"/>
        <end position="91"/>
    </location>
</feature>
<gene>
    <name evidence="2" type="ORF">MED92_13833</name>
</gene>
<evidence type="ECO:0000259" key="1">
    <source>
        <dbReference type="PROSITE" id="PS50801"/>
    </source>
</evidence>
<dbReference type="InterPro" id="IPR052746">
    <property type="entry name" value="MlaB_ABC_Transporter"/>
</dbReference>
<dbReference type="Gene3D" id="3.30.750.24">
    <property type="entry name" value="STAS domain"/>
    <property type="match status" value="1"/>
</dbReference>
<dbReference type="RefSeq" id="WP_007020432.1">
    <property type="nucleotide sequence ID" value="NZ_CH724125.1"/>
</dbReference>
<evidence type="ECO:0000313" key="2">
    <source>
        <dbReference type="EMBL" id="EAR60760.1"/>
    </source>
</evidence>
<protein>
    <recommendedName>
        <fullName evidence="1">STAS domain-containing protein</fullName>
    </recommendedName>
</protein>
<dbReference type="EMBL" id="AAOW01000014">
    <property type="protein sequence ID" value="EAR60760.1"/>
    <property type="molecule type" value="Genomic_DNA"/>
</dbReference>
<dbReference type="OrthoDB" id="6121010at2"/>
<sequence>MSTGNTLDLPDEISIANIGEWKEKFVEFVADTGPLVLNAEHLSRVDTSALQLMLALVKKAEAENKQLSWDNPSAALKKTAVQLGLDQALGL</sequence>
<keyword evidence="3" id="KW-1185">Reference proteome</keyword>
<organism evidence="2 3">
    <name type="scientific">Neptuniibacter caesariensis</name>
    <dbReference type="NCBI Taxonomy" id="207954"/>
    <lineage>
        <taxon>Bacteria</taxon>
        <taxon>Pseudomonadati</taxon>
        <taxon>Pseudomonadota</taxon>
        <taxon>Gammaproteobacteria</taxon>
        <taxon>Oceanospirillales</taxon>
        <taxon>Oceanospirillaceae</taxon>
        <taxon>Neptuniibacter</taxon>
    </lineage>
</organism>
<evidence type="ECO:0000313" key="3">
    <source>
        <dbReference type="Proteomes" id="UP000002171"/>
    </source>
</evidence>
<dbReference type="AlphaFoldDB" id="A0A7U8GS57"/>
<dbReference type="PROSITE" id="PS50801">
    <property type="entry name" value="STAS"/>
    <property type="match status" value="1"/>
</dbReference>
<proteinExistence type="predicted"/>
<dbReference type="PANTHER" id="PTHR35849">
    <property type="entry name" value="BLR2341 PROTEIN"/>
    <property type="match status" value="1"/>
</dbReference>
<dbReference type="PANTHER" id="PTHR35849:SF2">
    <property type="entry name" value="BLR2341 PROTEIN"/>
    <property type="match status" value="1"/>
</dbReference>
<dbReference type="InterPro" id="IPR002645">
    <property type="entry name" value="STAS_dom"/>
</dbReference>
<dbReference type="InterPro" id="IPR058548">
    <property type="entry name" value="MlaB-like_STAS"/>
</dbReference>
<dbReference type="InterPro" id="IPR036513">
    <property type="entry name" value="STAS_dom_sf"/>
</dbReference>
<accession>A0A7U8GS57</accession>
<comment type="caution">
    <text evidence="2">The sequence shown here is derived from an EMBL/GenBank/DDBJ whole genome shotgun (WGS) entry which is preliminary data.</text>
</comment>
<dbReference type="Pfam" id="PF13466">
    <property type="entry name" value="STAS_2"/>
    <property type="match status" value="1"/>
</dbReference>
<dbReference type="Proteomes" id="UP000002171">
    <property type="component" value="Unassembled WGS sequence"/>
</dbReference>
<reference evidence="2 3" key="1">
    <citation type="submission" date="2006-02" db="EMBL/GenBank/DDBJ databases">
        <authorList>
            <person name="Pinhassi J."/>
            <person name="Pedros-Alio C."/>
            <person name="Ferriera S."/>
            <person name="Johnson J."/>
            <person name="Kravitz S."/>
            <person name="Halpern A."/>
            <person name="Remington K."/>
            <person name="Beeson K."/>
            <person name="Tran B."/>
            <person name="Rogers Y.-H."/>
            <person name="Friedman R."/>
            <person name="Venter J.C."/>
        </authorList>
    </citation>
    <scope>NUCLEOTIDE SEQUENCE [LARGE SCALE GENOMIC DNA]</scope>
    <source>
        <strain evidence="2 3">MED92</strain>
    </source>
</reference>